<feature type="region of interest" description="Disordered" evidence="1">
    <location>
        <begin position="1"/>
        <end position="26"/>
    </location>
</feature>
<reference evidence="2" key="1">
    <citation type="journal article" date="2014" name="Front. Microbiol.">
        <title>High frequency of phylogenetically diverse reductive dehalogenase-homologous genes in deep subseafloor sedimentary metagenomes.</title>
        <authorList>
            <person name="Kawai M."/>
            <person name="Futagami T."/>
            <person name="Toyoda A."/>
            <person name="Takaki Y."/>
            <person name="Nishi S."/>
            <person name="Hori S."/>
            <person name="Arai W."/>
            <person name="Tsubouchi T."/>
            <person name="Morono Y."/>
            <person name="Uchiyama I."/>
            <person name="Ito T."/>
            <person name="Fujiyama A."/>
            <person name="Inagaki F."/>
            <person name="Takami H."/>
        </authorList>
    </citation>
    <scope>NUCLEOTIDE SEQUENCE</scope>
    <source>
        <strain evidence="2">Expedition CK06-06</strain>
    </source>
</reference>
<name>X1TA09_9ZZZZ</name>
<accession>X1TA09</accession>
<evidence type="ECO:0000256" key="1">
    <source>
        <dbReference type="SAM" id="MobiDB-lite"/>
    </source>
</evidence>
<sequence>MTEQSYENNKDLQPQSPQNPAGDKLDAAGKSLSEALRISFVILKIIMIVLV</sequence>
<feature type="non-terminal residue" evidence="2">
    <location>
        <position position="51"/>
    </location>
</feature>
<dbReference type="EMBL" id="BARW01022632">
    <property type="protein sequence ID" value="GAI88226.1"/>
    <property type="molecule type" value="Genomic_DNA"/>
</dbReference>
<protein>
    <submittedName>
        <fullName evidence="2">Uncharacterized protein</fullName>
    </submittedName>
</protein>
<comment type="caution">
    <text evidence="2">The sequence shown here is derived from an EMBL/GenBank/DDBJ whole genome shotgun (WGS) entry which is preliminary data.</text>
</comment>
<dbReference type="AlphaFoldDB" id="X1TA09"/>
<feature type="compositionally biased region" description="Polar residues" evidence="1">
    <location>
        <begin position="1"/>
        <end position="19"/>
    </location>
</feature>
<organism evidence="2">
    <name type="scientific">marine sediment metagenome</name>
    <dbReference type="NCBI Taxonomy" id="412755"/>
    <lineage>
        <taxon>unclassified sequences</taxon>
        <taxon>metagenomes</taxon>
        <taxon>ecological metagenomes</taxon>
    </lineage>
</organism>
<proteinExistence type="predicted"/>
<gene>
    <name evidence="2" type="ORF">S12H4_37716</name>
</gene>
<evidence type="ECO:0000313" key="2">
    <source>
        <dbReference type="EMBL" id="GAI88226.1"/>
    </source>
</evidence>